<dbReference type="Proteomes" id="UP000215914">
    <property type="component" value="Unassembled WGS sequence"/>
</dbReference>
<proteinExistence type="predicted"/>
<dbReference type="EMBL" id="MNCJ02000326">
    <property type="protein sequence ID" value="KAF5782069.1"/>
    <property type="molecule type" value="Genomic_DNA"/>
</dbReference>
<accession>A0A9K3HPP5</accession>
<reference evidence="1" key="2">
    <citation type="submission" date="2020-06" db="EMBL/GenBank/DDBJ databases">
        <title>Helianthus annuus Genome sequencing and assembly Release 2.</title>
        <authorList>
            <person name="Gouzy J."/>
            <person name="Langlade N."/>
            <person name="Munos S."/>
        </authorList>
    </citation>
    <scope>NUCLEOTIDE SEQUENCE</scope>
    <source>
        <tissue evidence="1">Leaves</tissue>
    </source>
</reference>
<evidence type="ECO:0000313" key="2">
    <source>
        <dbReference type="Proteomes" id="UP000215914"/>
    </source>
</evidence>
<organism evidence="1 2">
    <name type="scientific">Helianthus annuus</name>
    <name type="common">Common sunflower</name>
    <dbReference type="NCBI Taxonomy" id="4232"/>
    <lineage>
        <taxon>Eukaryota</taxon>
        <taxon>Viridiplantae</taxon>
        <taxon>Streptophyta</taxon>
        <taxon>Embryophyta</taxon>
        <taxon>Tracheophyta</taxon>
        <taxon>Spermatophyta</taxon>
        <taxon>Magnoliopsida</taxon>
        <taxon>eudicotyledons</taxon>
        <taxon>Gunneridae</taxon>
        <taxon>Pentapetalae</taxon>
        <taxon>asterids</taxon>
        <taxon>campanulids</taxon>
        <taxon>Asterales</taxon>
        <taxon>Asteraceae</taxon>
        <taxon>Asteroideae</taxon>
        <taxon>Heliantheae alliance</taxon>
        <taxon>Heliantheae</taxon>
        <taxon>Helianthus</taxon>
    </lineage>
</organism>
<comment type="caution">
    <text evidence="1">The sequence shown here is derived from an EMBL/GenBank/DDBJ whole genome shotgun (WGS) entry which is preliminary data.</text>
</comment>
<reference evidence="1" key="1">
    <citation type="journal article" date="2017" name="Nature">
        <title>The sunflower genome provides insights into oil metabolism, flowering and Asterid evolution.</title>
        <authorList>
            <person name="Badouin H."/>
            <person name="Gouzy J."/>
            <person name="Grassa C.J."/>
            <person name="Murat F."/>
            <person name="Staton S.E."/>
            <person name="Cottret L."/>
            <person name="Lelandais-Briere C."/>
            <person name="Owens G.L."/>
            <person name="Carrere S."/>
            <person name="Mayjonade B."/>
            <person name="Legrand L."/>
            <person name="Gill N."/>
            <person name="Kane N.C."/>
            <person name="Bowers J.E."/>
            <person name="Hubner S."/>
            <person name="Bellec A."/>
            <person name="Berard A."/>
            <person name="Berges H."/>
            <person name="Blanchet N."/>
            <person name="Boniface M.C."/>
            <person name="Brunel D."/>
            <person name="Catrice O."/>
            <person name="Chaidir N."/>
            <person name="Claudel C."/>
            <person name="Donnadieu C."/>
            <person name="Faraut T."/>
            <person name="Fievet G."/>
            <person name="Helmstetter N."/>
            <person name="King M."/>
            <person name="Knapp S.J."/>
            <person name="Lai Z."/>
            <person name="Le Paslier M.C."/>
            <person name="Lippi Y."/>
            <person name="Lorenzon L."/>
            <person name="Mandel J.R."/>
            <person name="Marage G."/>
            <person name="Marchand G."/>
            <person name="Marquand E."/>
            <person name="Bret-Mestries E."/>
            <person name="Morien E."/>
            <person name="Nambeesan S."/>
            <person name="Nguyen T."/>
            <person name="Pegot-Espagnet P."/>
            <person name="Pouilly N."/>
            <person name="Raftis F."/>
            <person name="Sallet E."/>
            <person name="Schiex T."/>
            <person name="Thomas J."/>
            <person name="Vandecasteele C."/>
            <person name="Vares D."/>
            <person name="Vear F."/>
            <person name="Vautrin S."/>
            <person name="Crespi M."/>
            <person name="Mangin B."/>
            <person name="Burke J.M."/>
            <person name="Salse J."/>
            <person name="Munos S."/>
            <person name="Vincourt P."/>
            <person name="Rieseberg L.H."/>
            <person name="Langlade N.B."/>
        </authorList>
    </citation>
    <scope>NUCLEOTIDE SEQUENCE</scope>
    <source>
        <tissue evidence="1">Leaves</tissue>
    </source>
</reference>
<protein>
    <submittedName>
        <fullName evidence="1">Uncharacterized protein</fullName>
    </submittedName>
</protein>
<name>A0A9K3HPP5_HELAN</name>
<gene>
    <name evidence="1" type="ORF">HanXRQr2_Chr11g0491131</name>
</gene>
<evidence type="ECO:0000313" key="1">
    <source>
        <dbReference type="EMBL" id="KAF5782069.1"/>
    </source>
</evidence>
<dbReference type="AlphaFoldDB" id="A0A9K3HPP5"/>
<dbReference type="Gramene" id="mRNA:HanXRQr2_Chr11g0491131">
    <property type="protein sequence ID" value="mRNA:HanXRQr2_Chr11g0491131"/>
    <property type="gene ID" value="HanXRQr2_Chr11g0491131"/>
</dbReference>
<sequence length="63" mass="6893">MAAVLGRQFQLRRRFRSVGVMLVCSPQVAVGLAMAETKVQGPAFDLQIKDSQVLSRGTIILFS</sequence>
<keyword evidence="2" id="KW-1185">Reference proteome</keyword>